<dbReference type="SUPFAM" id="SSF55021">
    <property type="entry name" value="ACT-like"/>
    <property type="match status" value="2"/>
</dbReference>
<accession>A0A0F9X0J8</accession>
<protein>
    <recommendedName>
        <fullName evidence="2">ACT domain-containing protein</fullName>
    </recommendedName>
</protein>
<evidence type="ECO:0000313" key="1">
    <source>
        <dbReference type="EMBL" id="KKN84883.1"/>
    </source>
</evidence>
<evidence type="ECO:0008006" key="2">
    <source>
        <dbReference type="Google" id="ProtNLM"/>
    </source>
</evidence>
<dbReference type="Gene3D" id="3.30.2130.10">
    <property type="entry name" value="VC0802-like"/>
    <property type="match status" value="1"/>
</dbReference>
<reference evidence="1" key="1">
    <citation type="journal article" date="2015" name="Nature">
        <title>Complex archaea that bridge the gap between prokaryotes and eukaryotes.</title>
        <authorList>
            <person name="Spang A."/>
            <person name="Saw J.H."/>
            <person name="Jorgensen S.L."/>
            <person name="Zaremba-Niedzwiedzka K."/>
            <person name="Martijn J."/>
            <person name="Lind A.E."/>
            <person name="van Eijk R."/>
            <person name="Schleper C."/>
            <person name="Guy L."/>
            <person name="Ettema T.J."/>
        </authorList>
    </citation>
    <scope>NUCLEOTIDE SEQUENCE</scope>
</reference>
<gene>
    <name evidence="1" type="ORF">LCGC14_0284080</name>
</gene>
<organism evidence="1">
    <name type="scientific">marine sediment metagenome</name>
    <dbReference type="NCBI Taxonomy" id="412755"/>
    <lineage>
        <taxon>unclassified sequences</taxon>
        <taxon>metagenomes</taxon>
        <taxon>ecological metagenomes</taxon>
    </lineage>
</organism>
<dbReference type="PANTHER" id="PTHR40099">
    <property type="entry name" value="ACETOLACTATE SYNTHASE, SMALL SUBUNIT"/>
    <property type="match status" value="1"/>
</dbReference>
<name>A0A0F9X0J8_9ZZZZ</name>
<dbReference type="AlphaFoldDB" id="A0A0F9X0J8"/>
<proteinExistence type="predicted"/>
<sequence>MAEIRQHIVAEVHDEAGKLSELTDRIKFAGVNIQAMCGWSEKGRGHVMFLTDDNDKAVEAIGPVVDNVRTEEVVCVMVPNRPGALSEVAHKVGDIGIFIKAIYAGPDDETEAMIILSTDNNARAVAEIA</sequence>
<comment type="caution">
    <text evidence="1">The sequence shown here is derived from an EMBL/GenBank/DDBJ whole genome shotgun (WGS) entry which is preliminary data.</text>
</comment>
<dbReference type="PANTHER" id="PTHR40099:SF1">
    <property type="entry name" value="ACETOLACTATE SYNTHASE, SMALL SUBUNIT"/>
    <property type="match status" value="1"/>
</dbReference>
<dbReference type="EMBL" id="LAZR01000165">
    <property type="protein sequence ID" value="KKN84883.1"/>
    <property type="molecule type" value="Genomic_DNA"/>
</dbReference>
<dbReference type="InterPro" id="IPR045865">
    <property type="entry name" value="ACT-like_dom_sf"/>
</dbReference>